<dbReference type="RefSeq" id="WP_006939070.1">
    <property type="nucleotide sequence ID" value="NZ_CP023714.1"/>
</dbReference>
<dbReference type="EMBL" id="CCSD01000075">
    <property type="protein sequence ID" value="CDZ90133.1"/>
    <property type="molecule type" value="Genomic_DNA"/>
</dbReference>
<gene>
    <name evidence="1" type="ORF">RHRU231_620024</name>
</gene>
<protein>
    <submittedName>
        <fullName evidence="1">Uncharacterized protein</fullName>
    </submittedName>
</protein>
<reference evidence="1 2" key="1">
    <citation type="journal article" date="2014" name="Genome Announc.">
        <title>Draft Genome Sequence of Propane- and Butane-Oxidizing Actinobacterium Rhodococcus ruber IEGM 231.</title>
        <authorList>
            <person name="Ivshina I.B."/>
            <person name="Kuyukina M.S."/>
            <person name="Krivoruchko A.V."/>
            <person name="Barbe V."/>
            <person name="Fischer C."/>
        </authorList>
    </citation>
    <scope>NUCLEOTIDE SEQUENCE [LARGE SCALE GENOMIC DNA]</scope>
</reference>
<organism evidence="1 2">
    <name type="scientific">Rhodococcus ruber</name>
    <dbReference type="NCBI Taxonomy" id="1830"/>
    <lineage>
        <taxon>Bacteria</taxon>
        <taxon>Bacillati</taxon>
        <taxon>Actinomycetota</taxon>
        <taxon>Actinomycetes</taxon>
        <taxon>Mycobacteriales</taxon>
        <taxon>Nocardiaceae</taxon>
        <taxon>Rhodococcus</taxon>
    </lineage>
</organism>
<evidence type="ECO:0000313" key="1">
    <source>
        <dbReference type="EMBL" id="CDZ90133.1"/>
    </source>
</evidence>
<evidence type="ECO:0000313" key="2">
    <source>
        <dbReference type="Proteomes" id="UP000042997"/>
    </source>
</evidence>
<accession>A0A098BN42</accession>
<proteinExistence type="predicted"/>
<name>A0A098BN42_9NOCA</name>
<dbReference type="Proteomes" id="UP000042997">
    <property type="component" value="Unassembled WGS sequence"/>
</dbReference>
<dbReference type="AlphaFoldDB" id="A0A098BN42"/>
<sequence length="60" mass="6833">MSFDEQLHRAAFDLARAGHSWREVGAELGCDETVARAMARRYEADTEARARADQFSLFEL</sequence>